<reference evidence="5 6" key="1">
    <citation type="submission" date="2019-02" db="EMBL/GenBank/DDBJ databases">
        <authorList>
            <consortium name="Pathogen Informatics"/>
        </authorList>
    </citation>
    <scope>NUCLEOTIDE SEQUENCE [LARGE SCALE GENOMIC DNA]</scope>
    <source>
        <strain evidence="5 6">3012STDY7089603</strain>
    </source>
</reference>
<feature type="transmembrane region" description="Helical" evidence="3">
    <location>
        <begin position="406"/>
        <end position="435"/>
    </location>
</feature>
<feature type="domain" description="Phage tail tape measure protein" evidence="4">
    <location>
        <begin position="119"/>
        <end position="304"/>
    </location>
</feature>
<dbReference type="InterPro" id="IPR010090">
    <property type="entry name" value="Phage_tape_meas"/>
</dbReference>
<dbReference type="AlphaFoldDB" id="A0A8H2M8R1"/>
<evidence type="ECO:0000313" key="6">
    <source>
        <dbReference type="Proteomes" id="UP000377798"/>
    </source>
</evidence>
<dbReference type="Proteomes" id="UP000377798">
    <property type="component" value="Unassembled WGS sequence"/>
</dbReference>
<dbReference type="EMBL" id="CAACYI010000001">
    <property type="protein sequence ID" value="VFB17197.1"/>
    <property type="molecule type" value="Genomic_DNA"/>
</dbReference>
<name>A0A8H2M8R1_9FIRM</name>
<dbReference type="RefSeq" id="WP_131749789.1">
    <property type="nucleotide sequence ID" value="NZ_CAACYI010000001.1"/>
</dbReference>
<evidence type="ECO:0000256" key="2">
    <source>
        <dbReference type="SAM" id="MobiDB-lite"/>
    </source>
</evidence>
<dbReference type="PANTHER" id="PTHR37813">
    <property type="entry name" value="FELS-2 PROPHAGE PROTEIN"/>
    <property type="match status" value="1"/>
</dbReference>
<keyword evidence="6" id="KW-1185">Reference proteome</keyword>
<keyword evidence="3" id="KW-1133">Transmembrane helix</keyword>
<keyword evidence="3" id="KW-0472">Membrane</keyword>
<keyword evidence="3" id="KW-0812">Transmembrane</keyword>
<evidence type="ECO:0000256" key="3">
    <source>
        <dbReference type="SAM" id="Phobius"/>
    </source>
</evidence>
<feature type="region of interest" description="Disordered" evidence="2">
    <location>
        <begin position="585"/>
        <end position="609"/>
    </location>
</feature>
<dbReference type="Gene3D" id="1.20.120.20">
    <property type="entry name" value="Apolipoprotein"/>
    <property type="match status" value="1"/>
</dbReference>
<feature type="compositionally biased region" description="Polar residues" evidence="2">
    <location>
        <begin position="600"/>
        <end position="609"/>
    </location>
</feature>
<feature type="transmembrane region" description="Helical" evidence="3">
    <location>
        <begin position="374"/>
        <end position="394"/>
    </location>
</feature>
<sequence>MSVRELAWKLSAEGAGAFADDVGRADKKVDDLKGKMEASDKMASGLFGRMQSGLQSTGGKWKAVGGSMVKGGAAMTAATMPLAIKLKQGVSDARDLDTAIRQVTTLTDENILPTAELKKTTKRISNESGIMQKEVANAMYEALSSGVKTEDVVGFTEQALKLTKAGFTDLPTVIDATTTALNAYGDKAFDVNKIQDIMVKTQDLGKITVDEMGKNMGRVIPTAAAAGFKLDQLGATYSLLTTNGMPVAETTTAINGMLSELSTTGSKADKTLREKTGKSFKELNEEGMDLSQILGIIQESASESGLQLHDMFGNIRARSAVDSLMGGGPKQYQEFLKEMQNSDGSVDKNYEKMMGDELAHAKAVEQLRNAFIDMGAAVTPVLTTIMEGIGNLAMKFQNLSPESQKMISIFALIAVAAGPLIMILGGVVASIGAIATGIGALTAPILAGVAIFAVLIAAGVALATHWGTIKAKAAELGGAIKGKLQGAANAVSGAFQSMKSKVTGALQTIKQKWESVKSFFAKPIKGVISVAGGIWNKIKGGGGGKVPSHASGLDSVPYDDYNANLHKDEMVLTARASRQFRALGGTKDGLPSLSRRGQGDTYNTTKNSGGNTYSPTIVINYSGKDKDEARGIGNAVRRELEAFFKELQLQGV</sequence>
<accession>A0A8H2M8R1</accession>
<proteinExistence type="predicted"/>
<dbReference type="Pfam" id="PF10145">
    <property type="entry name" value="PhageMin_Tail"/>
    <property type="match status" value="1"/>
</dbReference>
<evidence type="ECO:0000256" key="1">
    <source>
        <dbReference type="ARBA" id="ARBA00022612"/>
    </source>
</evidence>
<comment type="caution">
    <text evidence="5">The sequence shown here is derived from an EMBL/GenBank/DDBJ whole genome shotgun (WGS) entry which is preliminary data.</text>
</comment>
<protein>
    <submittedName>
        <fullName evidence="5">Phage-related minor tail protein</fullName>
    </submittedName>
</protein>
<organism evidence="5 6">
    <name type="scientific">Urinicoccus massiliensis</name>
    <dbReference type="NCBI Taxonomy" id="1723382"/>
    <lineage>
        <taxon>Bacteria</taxon>
        <taxon>Bacillati</taxon>
        <taxon>Bacillota</taxon>
        <taxon>Tissierellia</taxon>
        <taxon>Tissierellales</taxon>
        <taxon>Peptoniphilaceae</taxon>
        <taxon>Urinicoccus</taxon>
    </lineage>
</organism>
<evidence type="ECO:0000259" key="4">
    <source>
        <dbReference type="Pfam" id="PF10145"/>
    </source>
</evidence>
<evidence type="ECO:0000313" key="5">
    <source>
        <dbReference type="EMBL" id="VFB17197.1"/>
    </source>
</evidence>
<gene>
    <name evidence="5" type="ORF">NCTC13150_01783</name>
</gene>
<keyword evidence="1" id="KW-1188">Viral release from host cell</keyword>
<dbReference type="NCBIfam" id="TIGR01760">
    <property type="entry name" value="tape_meas_TP901"/>
    <property type="match status" value="1"/>
</dbReference>
<dbReference type="PANTHER" id="PTHR37813:SF1">
    <property type="entry name" value="FELS-2 PROPHAGE PROTEIN"/>
    <property type="match status" value="1"/>
</dbReference>
<feature type="transmembrane region" description="Helical" evidence="3">
    <location>
        <begin position="441"/>
        <end position="463"/>
    </location>
</feature>